<protein>
    <submittedName>
        <fullName evidence="1">Uncharacterized protein</fullName>
    </submittedName>
</protein>
<dbReference type="GeneID" id="123037397"/>
<keyword evidence="2" id="KW-1185">Reference proteome</keyword>
<organism evidence="1 2">
    <name type="scientific">Drosophila rhopaloa</name>
    <name type="common">Fruit fly</name>
    <dbReference type="NCBI Taxonomy" id="1041015"/>
    <lineage>
        <taxon>Eukaryota</taxon>
        <taxon>Metazoa</taxon>
        <taxon>Ecdysozoa</taxon>
        <taxon>Arthropoda</taxon>
        <taxon>Hexapoda</taxon>
        <taxon>Insecta</taxon>
        <taxon>Pterygota</taxon>
        <taxon>Neoptera</taxon>
        <taxon>Endopterygota</taxon>
        <taxon>Diptera</taxon>
        <taxon>Brachycera</taxon>
        <taxon>Muscomorpha</taxon>
        <taxon>Ephydroidea</taxon>
        <taxon>Drosophilidae</taxon>
        <taxon>Drosophila</taxon>
        <taxon>Sophophora</taxon>
    </lineage>
</organism>
<evidence type="ECO:0000313" key="2">
    <source>
        <dbReference type="Proteomes" id="UP001652680"/>
    </source>
</evidence>
<reference evidence="1" key="2">
    <citation type="submission" date="2025-05" db="UniProtKB">
        <authorList>
            <consortium name="EnsemblMetazoa"/>
        </authorList>
    </citation>
    <scope>IDENTIFICATION</scope>
</reference>
<evidence type="ECO:0000313" key="1">
    <source>
        <dbReference type="EnsemblMetazoa" id="XP_044313685.1"/>
    </source>
</evidence>
<proteinExistence type="predicted"/>
<dbReference type="SUPFAM" id="SSF52047">
    <property type="entry name" value="RNI-like"/>
    <property type="match status" value="1"/>
</dbReference>
<name>A0ABM5J4D6_DRORH</name>
<accession>A0ABM5J4D6</accession>
<dbReference type="EnsemblMetazoa" id="XM_044457750.1">
    <property type="protein sequence ID" value="XP_044313685.1"/>
    <property type="gene ID" value="LOC123037397"/>
</dbReference>
<sequence>MDENGEFILNCDCLLEIMNYIKSDCELKDQCDKKSKYNDLINFVLAHELFLELLETCFKSLYEDLDLVLTCRITKLLIDLQVNELSNRNYDFWVSFLQSIREKNPFFVTLKFEENHACVFIDKRSNPNSRVIEKVKLNANVTAEALANICTLMPNLFYLDFKGTEIHGSLSDIKLHCENLNYLRIQLNPGGGAAQYASVVLLPNLQKFVISGVQESESPLIFFNDLRKLHRPRSLPPLTLTIEDGLSDKTRTINKHTFK</sequence>
<dbReference type="Proteomes" id="UP001652680">
    <property type="component" value="Unassembled WGS sequence"/>
</dbReference>
<dbReference type="RefSeq" id="XP_044313685.1">
    <property type="nucleotide sequence ID" value="XM_044457750.1"/>
</dbReference>
<reference evidence="2" key="1">
    <citation type="journal article" date="2021" name="Elife">
        <title>Highly contiguous assemblies of 101 drosophilid genomes.</title>
        <authorList>
            <person name="Kim B.Y."/>
            <person name="Wang J.R."/>
            <person name="Miller D.E."/>
            <person name="Barmina O."/>
            <person name="Delaney E."/>
            <person name="Thompson A."/>
            <person name="Comeault A.A."/>
            <person name="Peede D."/>
            <person name="D'Agostino E.R."/>
            <person name="Pelaez J."/>
            <person name="Aguilar J.M."/>
            <person name="Haji D."/>
            <person name="Matsunaga T."/>
            <person name="Armstrong E.E."/>
            <person name="Zych M."/>
            <person name="Ogawa Y."/>
            <person name="Stamenkovic-Radak M."/>
            <person name="Jelic M."/>
            <person name="Veselinovic M.S."/>
            <person name="Tanaskovic M."/>
            <person name="Eric P."/>
            <person name="Gao J.J."/>
            <person name="Katoh T.K."/>
            <person name="Toda M.J."/>
            <person name="Watabe H."/>
            <person name="Watada M."/>
            <person name="Davis J.S."/>
            <person name="Moyle L.C."/>
            <person name="Manoli G."/>
            <person name="Bertolini E."/>
            <person name="Kostal V."/>
            <person name="Hawley R.S."/>
            <person name="Takahashi A."/>
            <person name="Jones C.D."/>
            <person name="Price D.K."/>
            <person name="Whiteman N."/>
            <person name="Kopp A."/>
            <person name="Matute D.R."/>
            <person name="Petrov D.A."/>
        </authorList>
    </citation>
    <scope>NUCLEOTIDE SEQUENCE [LARGE SCALE GENOMIC DNA]</scope>
</reference>